<dbReference type="RefSeq" id="WP_087230048.1">
    <property type="nucleotide sequence ID" value="NZ_JAKNHQ010000008.1"/>
</dbReference>
<keyword evidence="2" id="KW-1185">Reference proteome</keyword>
<sequence length="196" mass="21888">MEFDAFTGGVEPGGLRTKNQIRILICYLLSSVDAPLSRQDIIGIMQDNGLANYFEVTDALAELLGNGNITADEEHPDLLSATRQARMIAKQLDAAVPLSVRERAVSAAVNLLAAAKRERENKVEINRTERGYNVTCHVSGGDMELMNFTLYVPDLFQARMVKRNFHRAPENVYRMMLALVTNNRDMVSDLLKEMKG</sequence>
<dbReference type="Pfam" id="PF14277">
    <property type="entry name" value="DUF4364"/>
    <property type="match status" value="1"/>
</dbReference>
<dbReference type="EMBL" id="JAKNHQ010000008">
    <property type="protein sequence ID" value="MCG4610819.1"/>
    <property type="molecule type" value="Genomic_DNA"/>
</dbReference>
<organism evidence="1 2">
    <name type="scientific">Anaeromassilibacillus senegalensis</name>
    <dbReference type="NCBI Taxonomy" id="1673717"/>
    <lineage>
        <taxon>Bacteria</taxon>
        <taxon>Bacillati</taxon>
        <taxon>Bacillota</taxon>
        <taxon>Clostridia</taxon>
        <taxon>Eubacteriales</taxon>
        <taxon>Acutalibacteraceae</taxon>
        <taxon>Anaeromassilibacillus</taxon>
    </lineage>
</organism>
<reference evidence="1 2" key="1">
    <citation type="submission" date="2022-01" db="EMBL/GenBank/DDBJ databases">
        <title>Collection of gut derived symbiotic bacterial strains cultured from healthy donors.</title>
        <authorList>
            <person name="Lin H."/>
            <person name="Kohout C."/>
            <person name="Waligurski E."/>
            <person name="Pamer E.G."/>
        </authorList>
    </citation>
    <scope>NUCLEOTIDE SEQUENCE [LARGE SCALE GENOMIC DNA]</scope>
    <source>
        <strain evidence="1 2">DFI.7.58</strain>
    </source>
</reference>
<evidence type="ECO:0000313" key="1">
    <source>
        <dbReference type="EMBL" id="MCG4610819.1"/>
    </source>
</evidence>
<comment type="caution">
    <text evidence="1">The sequence shown here is derived from an EMBL/GenBank/DDBJ whole genome shotgun (WGS) entry which is preliminary data.</text>
</comment>
<accession>A0ABS9MJ37</accession>
<gene>
    <name evidence="1" type="ORF">L0P57_07710</name>
</gene>
<dbReference type="InterPro" id="IPR025374">
    <property type="entry name" value="DUF4364"/>
</dbReference>
<name>A0ABS9MJ37_9FIRM</name>
<evidence type="ECO:0000313" key="2">
    <source>
        <dbReference type="Proteomes" id="UP001298681"/>
    </source>
</evidence>
<dbReference type="Proteomes" id="UP001298681">
    <property type="component" value="Unassembled WGS sequence"/>
</dbReference>
<protein>
    <submittedName>
        <fullName evidence="1">DUF4364 family protein</fullName>
    </submittedName>
</protein>
<proteinExistence type="predicted"/>